<feature type="signal peptide" evidence="1">
    <location>
        <begin position="1"/>
        <end position="19"/>
    </location>
</feature>
<evidence type="ECO:0000313" key="3">
    <source>
        <dbReference type="Proteomes" id="UP000653797"/>
    </source>
</evidence>
<keyword evidence="1" id="KW-0732">Signal</keyword>
<evidence type="ECO:0000313" key="2">
    <source>
        <dbReference type="EMBL" id="MBD2757591.1"/>
    </source>
</evidence>
<dbReference type="AlphaFoldDB" id="A0A927B9E1"/>
<name>A0A927B9E1_9BACT</name>
<dbReference type="RefSeq" id="WP_191043213.1">
    <property type="nucleotide sequence ID" value="NZ_JACXAA010000025.1"/>
</dbReference>
<dbReference type="EMBL" id="JACXAA010000025">
    <property type="protein sequence ID" value="MBD2757591.1"/>
    <property type="molecule type" value="Genomic_DNA"/>
</dbReference>
<keyword evidence="3" id="KW-1185">Reference proteome</keyword>
<protein>
    <submittedName>
        <fullName evidence="2">Uncharacterized protein</fullName>
    </submittedName>
</protein>
<sequence length="180" mass="19300">MKICYAVLLLFLVSQVSLAQTKRPIGKDANQKKSAKKPVPDLVGLITINPDVIRSNTPITAIIDVVETKKVPTSGPITVYMLKDTSFVHFKFNPTATSIDNSSVQNADWSFDDTTNPHFYIFKSTKAIAGGKMSTIGLTGLFTTTISGRSGISVTILKGSGGEVNNLNNSGSTTINYSPQ</sequence>
<proteinExistence type="predicted"/>
<comment type="caution">
    <text evidence="2">The sequence shown here is derived from an EMBL/GenBank/DDBJ whole genome shotgun (WGS) entry which is preliminary data.</text>
</comment>
<evidence type="ECO:0000256" key="1">
    <source>
        <dbReference type="SAM" id="SignalP"/>
    </source>
</evidence>
<organism evidence="2 3">
    <name type="scientific">Spirosoma validum</name>
    <dbReference type="NCBI Taxonomy" id="2771355"/>
    <lineage>
        <taxon>Bacteria</taxon>
        <taxon>Pseudomonadati</taxon>
        <taxon>Bacteroidota</taxon>
        <taxon>Cytophagia</taxon>
        <taxon>Cytophagales</taxon>
        <taxon>Cytophagaceae</taxon>
        <taxon>Spirosoma</taxon>
    </lineage>
</organism>
<accession>A0A927B9E1</accession>
<dbReference type="Proteomes" id="UP000653797">
    <property type="component" value="Unassembled WGS sequence"/>
</dbReference>
<gene>
    <name evidence="2" type="ORF">IC230_32270</name>
</gene>
<reference evidence="2" key="1">
    <citation type="submission" date="2020-09" db="EMBL/GenBank/DDBJ databases">
        <authorList>
            <person name="Kim M.K."/>
        </authorList>
    </citation>
    <scope>NUCLEOTIDE SEQUENCE</scope>
    <source>
        <strain evidence="2">BT704</strain>
    </source>
</reference>
<feature type="chain" id="PRO_5037012123" evidence="1">
    <location>
        <begin position="20"/>
        <end position="180"/>
    </location>
</feature>